<evidence type="ECO:0000256" key="2">
    <source>
        <dbReference type="SAM" id="Phobius"/>
    </source>
</evidence>
<gene>
    <name evidence="3" type="ORF">HJG52_14460</name>
</gene>
<evidence type="ECO:0000313" key="4">
    <source>
        <dbReference type="Proteomes" id="UP000588586"/>
    </source>
</evidence>
<accession>A0A849HBE5</accession>
<feature type="region of interest" description="Disordered" evidence="1">
    <location>
        <begin position="1"/>
        <end position="25"/>
    </location>
</feature>
<proteinExistence type="predicted"/>
<comment type="caution">
    <text evidence="3">The sequence shown here is derived from an EMBL/GenBank/DDBJ whole genome shotgun (WGS) entry which is preliminary data.</text>
</comment>
<sequence length="271" mass="29035">MVGEPGTPQLTHTAVSRAPAPRDRRARVRRVGRPLLAALLIGGWLAWATVTYVTQAREVSVKQFTTDLEAGDIVAFRAVSNVRGGYGRWAEDPIDYDIPATDASGRLLPPVEDAGSITVMYWTDNPIGRIRIVDDYSVPVEERIAALHQADVPPNTALDGPSDAGQAVALALGLVTLLAIIGGPVPTRGTRWFWFWVLGLLWGWGVVAYAVGELLRPRAPEAVGAESGAVPRRRRWSGWEGFAVQLVVGILGGLAAAEVSRLTGGVVIPRP</sequence>
<protein>
    <submittedName>
        <fullName evidence="3">Uncharacterized protein</fullName>
    </submittedName>
</protein>
<feature type="transmembrane region" description="Helical" evidence="2">
    <location>
        <begin position="164"/>
        <end position="185"/>
    </location>
</feature>
<evidence type="ECO:0000256" key="1">
    <source>
        <dbReference type="SAM" id="MobiDB-lite"/>
    </source>
</evidence>
<keyword evidence="2" id="KW-0812">Transmembrane</keyword>
<organism evidence="3 4">
    <name type="scientific">Knoellia koreensis</name>
    <dbReference type="NCBI Taxonomy" id="2730921"/>
    <lineage>
        <taxon>Bacteria</taxon>
        <taxon>Bacillati</taxon>
        <taxon>Actinomycetota</taxon>
        <taxon>Actinomycetes</taxon>
        <taxon>Micrococcales</taxon>
        <taxon>Intrasporangiaceae</taxon>
        <taxon>Knoellia</taxon>
    </lineage>
</organism>
<dbReference type="RefSeq" id="WP_171244328.1">
    <property type="nucleotide sequence ID" value="NZ_JABEPQ010000003.1"/>
</dbReference>
<feature type="transmembrane region" description="Helical" evidence="2">
    <location>
        <begin position="34"/>
        <end position="54"/>
    </location>
</feature>
<keyword evidence="2" id="KW-1133">Transmembrane helix</keyword>
<feature type="transmembrane region" description="Helical" evidence="2">
    <location>
        <begin position="192"/>
        <end position="211"/>
    </location>
</feature>
<reference evidence="3 4" key="1">
    <citation type="submission" date="2020-04" db="EMBL/GenBank/DDBJ databases">
        <title>Knoellia sp. isolate from air conditioner.</title>
        <authorList>
            <person name="Chea S."/>
            <person name="Kim D.-U."/>
        </authorList>
    </citation>
    <scope>NUCLEOTIDE SEQUENCE [LARGE SCALE GENOMIC DNA]</scope>
    <source>
        <strain evidence="3 4">DB2414S</strain>
    </source>
</reference>
<keyword evidence="4" id="KW-1185">Reference proteome</keyword>
<dbReference type="AlphaFoldDB" id="A0A849HBE5"/>
<dbReference type="Proteomes" id="UP000588586">
    <property type="component" value="Unassembled WGS sequence"/>
</dbReference>
<dbReference type="EMBL" id="JABEPQ010000003">
    <property type="protein sequence ID" value="NNM47200.1"/>
    <property type="molecule type" value="Genomic_DNA"/>
</dbReference>
<evidence type="ECO:0000313" key="3">
    <source>
        <dbReference type="EMBL" id="NNM47200.1"/>
    </source>
</evidence>
<name>A0A849HBE5_9MICO</name>
<keyword evidence="2" id="KW-0472">Membrane</keyword>